<keyword evidence="2" id="KW-1185">Reference proteome</keyword>
<sequence length="98" mass="11090">MVREEVSGWDSKYYEAVEWFYGQPEKKVPLTAADVEVKLAVHMRNNKIMRVELAINNIPCVGEWGCDTLVPRILPRGYTMTIHGSGGFHAIYHGEANP</sequence>
<gene>
    <name evidence="1" type="ORF">SAMN04487818_114163</name>
</gene>
<dbReference type="Proteomes" id="UP000199051">
    <property type="component" value="Unassembled WGS sequence"/>
</dbReference>
<protein>
    <submittedName>
        <fullName evidence="1">SCP1.201-like deaminase</fullName>
    </submittedName>
</protein>
<dbReference type="AlphaFoldDB" id="A0A1H9XEC0"/>
<reference evidence="2" key="1">
    <citation type="submission" date="2016-10" db="EMBL/GenBank/DDBJ databases">
        <authorList>
            <person name="Varghese N."/>
            <person name="Submissions S."/>
        </authorList>
    </citation>
    <scope>NUCLEOTIDE SEQUENCE [LARGE SCALE GENOMIC DNA]</scope>
    <source>
        <strain evidence="2">DSM 44260</strain>
    </source>
</reference>
<proteinExistence type="predicted"/>
<organism evidence="1 2">
    <name type="scientific">Actinokineospora terrae</name>
    <dbReference type="NCBI Taxonomy" id="155974"/>
    <lineage>
        <taxon>Bacteria</taxon>
        <taxon>Bacillati</taxon>
        <taxon>Actinomycetota</taxon>
        <taxon>Actinomycetes</taxon>
        <taxon>Pseudonocardiales</taxon>
        <taxon>Pseudonocardiaceae</taxon>
        <taxon>Actinokineospora</taxon>
    </lineage>
</organism>
<accession>A0A1H9XEC0</accession>
<name>A0A1H9XEC0_9PSEU</name>
<dbReference type="InterPro" id="IPR032724">
    <property type="entry name" value="SCP1.201-like"/>
</dbReference>
<evidence type="ECO:0000313" key="1">
    <source>
        <dbReference type="EMBL" id="SES44472.1"/>
    </source>
</evidence>
<dbReference type="EMBL" id="FOGI01000014">
    <property type="protein sequence ID" value="SES44472.1"/>
    <property type="molecule type" value="Genomic_DNA"/>
</dbReference>
<evidence type="ECO:0000313" key="2">
    <source>
        <dbReference type="Proteomes" id="UP000199051"/>
    </source>
</evidence>
<dbReference type="Pfam" id="PF14428">
    <property type="entry name" value="DddA-like"/>
    <property type="match status" value="1"/>
</dbReference>